<comment type="caution">
    <text evidence="1">The sequence shown here is derived from an EMBL/GenBank/DDBJ whole genome shotgun (WGS) entry which is preliminary data.</text>
</comment>
<name>A0A212ELC0_DANPL</name>
<dbReference type="EMBL" id="AGBW02014077">
    <property type="protein sequence ID" value="OWR42300.1"/>
    <property type="molecule type" value="Genomic_DNA"/>
</dbReference>
<accession>A0A212ELC0</accession>
<keyword evidence="2" id="KW-1185">Reference proteome</keyword>
<proteinExistence type="predicted"/>
<dbReference type="AlphaFoldDB" id="A0A212ELC0"/>
<protein>
    <submittedName>
        <fullName evidence="1">Uncharacterized protein</fullName>
    </submittedName>
</protein>
<dbReference type="Proteomes" id="UP000007151">
    <property type="component" value="Unassembled WGS sequence"/>
</dbReference>
<organism evidence="1 2">
    <name type="scientific">Danaus plexippus plexippus</name>
    <dbReference type="NCBI Taxonomy" id="278856"/>
    <lineage>
        <taxon>Eukaryota</taxon>
        <taxon>Metazoa</taxon>
        <taxon>Ecdysozoa</taxon>
        <taxon>Arthropoda</taxon>
        <taxon>Hexapoda</taxon>
        <taxon>Insecta</taxon>
        <taxon>Pterygota</taxon>
        <taxon>Neoptera</taxon>
        <taxon>Endopterygota</taxon>
        <taxon>Lepidoptera</taxon>
        <taxon>Glossata</taxon>
        <taxon>Ditrysia</taxon>
        <taxon>Papilionoidea</taxon>
        <taxon>Nymphalidae</taxon>
        <taxon>Danainae</taxon>
        <taxon>Danaini</taxon>
        <taxon>Danaina</taxon>
        <taxon>Danaus</taxon>
        <taxon>Danaus</taxon>
    </lineage>
</organism>
<sequence>FSSYRGPKFTSLKNHPHKNFFTSQLFARKSQNDDRCVGRLGTEPPIERH</sequence>
<gene>
    <name evidence="1" type="ORF">KGM_212073B</name>
</gene>
<feature type="non-terminal residue" evidence="1">
    <location>
        <position position="1"/>
    </location>
</feature>
<dbReference type="KEGG" id="dpl:KGM_212073B"/>
<evidence type="ECO:0000313" key="1">
    <source>
        <dbReference type="EMBL" id="OWR42300.1"/>
    </source>
</evidence>
<evidence type="ECO:0000313" key="2">
    <source>
        <dbReference type="Proteomes" id="UP000007151"/>
    </source>
</evidence>
<dbReference type="InParanoid" id="A0A212ELC0"/>
<reference evidence="1 2" key="1">
    <citation type="journal article" date="2011" name="Cell">
        <title>The monarch butterfly genome yields insights into long-distance migration.</title>
        <authorList>
            <person name="Zhan S."/>
            <person name="Merlin C."/>
            <person name="Boore J.L."/>
            <person name="Reppert S.M."/>
        </authorList>
    </citation>
    <scope>NUCLEOTIDE SEQUENCE [LARGE SCALE GENOMIC DNA]</scope>
    <source>
        <strain evidence="1">F-2</strain>
    </source>
</reference>